<dbReference type="AlphaFoldDB" id="A0A816RPC2"/>
<protein>
    <submittedName>
        <fullName evidence="2">Uncharacterized protein</fullName>
    </submittedName>
</protein>
<dbReference type="Proteomes" id="UP000663824">
    <property type="component" value="Unassembled WGS sequence"/>
</dbReference>
<keyword evidence="1" id="KW-1133">Transmembrane helix</keyword>
<evidence type="ECO:0000313" key="2">
    <source>
        <dbReference type="EMBL" id="CAF2075814.1"/>
    </source>
</evidence>
<proteinExistence type="predicted"/>
<dbReference type="EMBL" id="CAJNRE010008767">
    <property type="protein sequence ID" value="CAF2075814.1"/>
    <property type="molecule type" value="Genomic_DNA"/>
</dbReference>
<feature type="transmembrane region" description="Helical" evidence="1">
    <location>
        <begin position="23"/>
        <end position="50"/>
    </location>
</feature>
<reference evidence="2" key="1">
    <citation type="submission" date="2021-02" db="EMBL/GenBank/DDBJ databases">
        <authorList>
            <person name="Nowell W R."/>
        </authorList>
    </citation>
    <scope>NUCLEOTIDE SEQUENCE</scope>
</reference>
<comment type="caution">
    <text evidence="2">The sequence shown here is derived from an EMBL/GenBank/DDBJ whole genome shotgun (WGS) entry which is preliminary data.</text>
</comment>
<evidence type="ECO:0000256" key="1">
    <source>
        <dbReference type="SAM" id="Phobius"/>
    </source>
</evidence>
<keyword evidence="1" id="KW-0472">Membrane</keyword>
<sequence length="140" mass="15889">MSSNTQYQTIPARKTIICREKCGGCLALASGMLLFLSFISGMPIVVFYGLEYHKVDSFSTQPSYCRVNAIGRHGRLSFKGVHSGYVDWNVDIVKQPQDNNASNHLVVLRRNVTALAFYDTERQYSVDKVYQCYVHKKIVD</sequence>
<name>A0A816RPC2_9BILA</name>
<accession>A0A816RPC2</accession>
<organism evidence="2 3">
    <name type="scientific">Rotaria magnacalcarata</name>
    <dbReference type="NCBI Taxonomy" id="392030"/>
    <lineage>
        <taxon>Eukaryota</taxon>
        <taxon>Metazoa</taxon>
        <taxon>Spiralia</taxon>
        <taxon>Gnathifera</taxon>
        <taxon>Rotifera</taxon>
        <taxon>Eurotatoria</taxon>
        <taxon>Bdelloidea</taxon>
        <taxon>Philodinida</taxon>
        <taxon>Philodinidae</taxon>
        <taxon>Rotaria</taxon>
    </lineage>
</organism>
<evidence type="ECO:0000313" key="3">
    <source>
        <dbReference type="Proteomes" id="UP000663824"/>
    </source>
</evidence>
<keyword evidence="1" id="KW-0812">Transmembrane</keyword>
<gene>
    <name evidence="2" type="ORF">MBJ925_LOCUS17540</name>
</gene>